<proteinExistence type="predicted"/>
<dbReference type="EMBL" id="AP009046">
    <property type="protein sequence ID" value="BAE72330.1"/>
    <property type="molecule type" value="Genomic_DNA"/>
</dbReference>
<reference evidence="1 2" key="2">
    <citation type="journal article" date="2004" name="Virology">
        <title>Identification and functional analysis of Hyphantria cunea nucleopolyhedrovirus iap genes.</title>
        <authorList>
            <person name="Ikeda M."/>
            <person name="Yanagimoto K."/>
            <person name="Kobayashi M."/>
        </authorList>
    </citation>
    <scope>NUCLEOTIDE SEQUENCE [LARGE SCALE GENOMIC DNA]</scope>
</reference>
<gene>
    <name evidence="1" type="ORF">HynVgp041</name>
</gene>
<organism evidence="1 2">
    <name type="scientific">Hyphantria cunea nuclear polyhedrosis virus</name>
    <name type="common">HcNPV</name>
    <dbReference type="NCBI Taxonomy" id="28288"/>
    <lineage>
        <taxon>Viruses</taxon>
        <taxon>Viruses incertae sedis</taxon>
        <taxon>Naldaviricetes</taxon>
        <taxon>Lefavirales</taxon>
        <taxon>Baculoviridae</taxon>
        <taxon>Alphabaculovirus</taxon>
        <taxon>Alphabaculovirus hycuneae</taxon>
    </lineage>
</organism>
<reference evidence="1 2" key="1">
    <citation type="journal article" date="2002" name="Virus Genes">
        <title>Identification and characterization of Hyphantria cunea nucleopolyhedrovirus homologous repeated regions.</title>
        <authorList>
            <person name="FelipeAlves C.A."/>
            <person name="Ikeda M."/>
            <person name="Kobayashi M."/>
        </authorList>
    </citation>
    <scope>NUCLEOTIDE SEQUENCE [LARGE SCALE GENOMIC DNA]</scope>
</reference>
<dbReference type="RefSeq" id="YP_473229.1">
    <property type="nucleotide sequence ID" value="NC_007767.1"/>
</dbReference>
<dbReference type="Proteomes" id="UP000202376">
    <property type="component" value="Segment"/>
</dbReference>
<dbReference type="KEGG" id="vg:3890568"/>
<keyword evidence="2" id="KW-1185">Reference proteome</keyword>
<organismHost>
    <name type="scientific">Lepidoptera</name>
    <name type="common">moths &amp; butterflies</name>
    <dbReference type="NCBI Taxonomy" id="7088"/>
</organismHost>
<sequence length="90" mass="9964">MSSNAIFTFLTEYVASSSNSVLTEALTCARSKYCAANALAFSALNGSYTKSLLPTNERSRLNSPSCKKRGHVDARKRERLAKIVRVFVMR</sequence>
<dbReference type="GeneID" id="3890568"/>
<protein>
    <submittedName>
        <fullName evidence="1">ORF41 peptide</fullName>
    </submittedName>
</protein>
<reference evidence="1 2" key="3">
    <citation type="journal article" date="2006" name="J. Gen. Virol.">
        <title>Gene organization and complete sequence of the Hyphantria cunea nucleopolyhedrovirus genome.</title>
        <authorList>
            <person name="Ikeda M."/>
            <person name="Shikata M."/>
            <person name="Shirata N."/>
            <person name="Chaeychomsri S."/>
            <person name="Kobayashi M."/>
        </authorList>
    </citation>
    <scope>NUCLEOTIDE SEQUENCE [LARGE SCALE GENOMIC DNA]</scope>
</reference>
<accession>Q2NNU8</accession>
<evidence type="ECO:0000313" key="2">
    <source>
        <dbReference type="Proteomes" id="UP000202376"/>
    </source>
</evidence>
<evidence type="ECO:0000313" key="1">
    <source>
        <dbReference type="EMBL" id="BAE72330.1"/>
    </source>
</evidence>
<name>Q2NNU8_NPVHC</name>